<keyword evidence="5 9" id="KW-0812">Transmembrane</keyword>
<dbReference type="AlphaFoldDB" id="A0A1H8R3G4"/>
<accession>A0A1H8R3G4</accession>
<dbReference type="STRING" id="673521.SAMN05660991_00976"/>
<dbReference type="Pfam" id="PF02632">
    <property type="entry name" value="BioY"/>
    <property type="match status" value="1"/>
</dbReference>
<dbReference type="GO" id="GO:0005886">
    <property type="term" value="C:plasma membrane"/>
    <property type="evidence" value="ECO:0007669"/>
    <property type="project" value="UniProtKB-SubCell"/>
</dbReference>
<evidence type="ECO:0000256" key="1">
    <source>
        <dbReference type="ARBA" id="ARBA00004651"/>
    </source>
</evidence>
<gene>
    <name evidence="10" type="ORF">SAMN05660991_00976</name>
</gene>
<evidence type="ECO:0000256" key="3">
    <source>
        <dbReference type="ARBA" id="ARBA00022448"/>
    </source>
</evidence>
<sequence>MKSRDLAYVALFAAITAVLGLLPAVPVPGIPVPITAQTLGVMLAGSVLGARRGGLALLTFLVVVAAGLPLLSGGRGGLGVFVGPSAGYLYSWPIAAFVIGFLTQLTWRRFNLAWAMVANLVGGVAVIYALGIPFTSIYGDVSLTAAATGSLSFIPGDLVKAGIASVVAVAVHKAYPVIELPRRRPAAG</sequence>
<keyword evidence="4 8" id="KW-1003">Cell membrane</keyword>
<evidence type="ECO:0000313" key="10">
    <source>
        <dbReference type="EMBL" id="SEO60962.1"/>
    </source>
</evidence>
<evidence type="ECO:0000256" key="7">
    <source>
        <dbReference type="ARBA" id="ARBA00023136"/>
    </source>
</evidence>
<dbReference type="GO" id="GO:0015225">
    <property type="term" value="F:biotin transmembrane transporter activity"/>
    <property type="evidence" value="ECO:0007669"/>
    <property type="project" value="UniProtKB-UniRule"/>
</dbReference>
<evidence type="ECO:0000313" key="11">
    <source>
        <dbReference type="Proteomes" id="UP000198960"/>
    </source>
</evidence>
<evidence type="ECO:0000256" key="4">
    <source>
        <dbReference type="ARBA" id="ARBA00022475"/>
    </source>
</evidence>
<feature type="transmembrane region" description="Helical" evidence="9">
    <location>
        <begin position="7"/>
        <end position="24"/>
    </location>
</feature>
<reference evidence="11" key="1">
    <citation type="submission" date="2016-10" db="EMBL/GenBank/DDBJ databases">
        <authorList>
            <person name="Varghese N."/>
            <person name="Submissions S."/>
        </authorList>
    </citation>
    <scope>NUCLEOTIDE SEQUENCE [LARGE SCALE GENOMIC DNA]</scope>
    <source>
        <strain evidence="11">DSM 45413</strain>
    </source>
</reference>
<dbReference type="EMBL" id="FOEE01000002">
    <property type="protein sequence ID" value="SEO60962.1"/>
    <property type="molecule type" value="Genomic_DNA"/>
</dbReference>
<dbReference type="PANTHER" id="PTHR34295">
    <property type="entry name" value="BIOTIN TRANSPORTER BIOY"/>
    <property type="match status" value="1"/>
</dbReference>
<dbReference type="Proteomes" id="UP000198960">
    <property type="component" value="Unassembled WGS sequence"/>
</dbReference>
<protein>
    <recommendedName>
        <fullName evidence="8">Biotin transporter</fullName>
    </recommendedName>
</protein>
<evidence type="ECO:0000256" key="8">
    <source>
        <dbReference type="PIRNR" id="PIRNR016661"/>
    </source>
</evidence>
<dbReference type="Gene3D" id="1.10.1760.20">
    <property type="match status" value="1"/>
</dbReference>
<proteinExistence type="inferred from homology"/>
<keyword evidence="7 8" id="KW-0472">Membrane</keyword>
<dbReference type="PANTHER" id="PTHR34295:SF4">
    <property type="entry name" value="BIOTIN TRANSPORTER BIOY-RELATED"/>
    <property type="match status" value="1"/>
</dbReference>
<dbReference type="PIRSF" id="PIRSF016661">
    <property type="entry name" value="BioY"/>
    <property type="match status" value="1"/>
</dbReference>
<evidence type="ECO:0000256" key="2">
    <source>
        <dbReference type="ARBA" id="ARBA00010692"/>
    </source>
</evidence>
<comment type="similarity">
    <text evidence="2 8">Belongs to the BioY family.</text>
</comment>
<feature type="transmembrane region" description="Helical" evidence="9">
    <location>
        <begin position="86"/>
        <end position="105"/>
    </location>
</feature>
<feature type="transmembrane region" description="Helical" evidence="9">
    <location>
        <begin position="30"/>
        <end position="48"/>
    </location>
</feature>
<name>A0A1H8R3G4_9ACTN</name>
<evidence type="ECO:0000256" key="9">
    <source>
        <dbReference type="SAM" id="Phobius"/>
    </source>
</evidence>
<comment type="subcellular location">
    <subcellularLocation>
        <location evidence="1 8">Cell membrane</location>
        <topology evidence="1 8">Multi-pass membrane protein</topology>
    </subcellularLocation>
</comment>
<dbReference type="OrthoDB" id="9803495at2"/>
<keyword evidence="3 8" id="KW-0813">Transport</keyword>
<feature type="transmembrane region" description="Helical" evidence="9">
    <location>
        <begin position="55"/>
        <end position="74"/>
    </location>
</feature>
<keyword evidence="6 9" id="KW-1133">Transmembrane helix</keyword>
<evidence type="ECO:0000256" key="6">
    <source>
        <dbReference type="ARBA" id="ARBA00022989"/>
    </source>
</evidence>
<feature type="transmembrane region" description="Helical" evidence="9">
    <location>
        <begin position="158"/>
        <end position="175"/>
    </location>
</feature>
<feature type="transmembrane region" description="Helical" evidence="9">
    <location>
        <begin position="112"/>
        <end position="138"/>
    </location>
</feature>
<keyword evidence="11" id="KW-1185">Reference proteome</keyword>
<dbReference type="InterPro" id="IPR003784">
    <property type="entry name" value="BioY"/>
</dbReference>
<evidence type="ECO:0000256" key="5">
    <source>
        <dbReference type="ARBA" id="ARBA00022692"/>
    </source>
</evidence>
<organism evidence="10 11">
    <name type="scientific">Trujillonella endophytica</name>
    <dbReference type="NCBI Taxonomy" id="673521"/>
    <lineage>
        <taxon>Bacteria</taxon>
        <taxon>Bacillati</taxon>
        <taxon>Actinomycetota</taxon>
        <taxon>Actinomycetes</taxon>
        <taxon>Geodermatophilales</taxon>
        <taxon>Geodermatophilaceae</taxon>
        <taxon>Trujillonella</taxon>
    </lineage>
</organism>